<dbReference type="CDD" id="cd00077">
    <property type="entry name" value="HDc"/>
    <property type="match status" value="1"/>
</dbReference>
<dbReference type="EMBL" id="VSSQ01000008">
    <property type="protein sequence ID" value="MPL59008.1"/>
    <property type="molecule type" value="Genomic_DNA"/>
</dbReference>
<feature type="domain" description="HD/PDEase" evidence="1">
    <location>
        <begin position="36"/>
        <end position="157"/>
    </location>
</feature>
<reference evidence="2" key="1">
    <citation type="submission" date="2019-08" db="EMBL/GenBank/DDBJ databases">
        <authorList>
            <person name="Kucharzyk K."/>
            <person name="Murdoch R.W."/>
            <person name="Higgins S."/>
            <person name="Loffler F."/>
        </authorList>
    </citation>
    <scope>NUCLEOTIDE SEQUENCE</scope>
</reference>
<dbReference type="Gene3D" id="1.10.3210.10">
    <property type="entry name" value="Hypothetical protein af1432"/>
    <property type="match status" value="1"/>
</dbReference>
<dbReference type="SMART" id="SM00471">
    <property type="entry name" value="HDc"/>
    <property type="match status" value="1"/>
</dbReference>
<dbReference type="InterPro" id="IPR006675">
    <property type="entry name" value="HDIG_dom"/>
</dbReference>
<name>A0A644SWB6_9ZZZZ</name>
<dbReference type="NCBIfam" id="TIGR00277">
    <property type="entry name" value="HDIG"/>
    <property type="match status" value="1"/>
</dbReference>
<dbReference type="PANTHER" id="PTHR38659">
    <property type="entry name" value="METAL-DEPENDENT PHOSPHOHYDROLASE"/>
    <property type="match status" value="1"/>
</dbReference>
<comment type="caution">
    <text evidence="2">The sequence shown here is derived from an EMBL/GenBank/DDBJ whole genome shotgun (WGS) entry which is preliminary data.</text>
</comment>
<proteinExistence type="predicted"/>
<dbReference type="InterPro" id="IPR003607">
    <property type="entry name" value="HD/PDEase_dom"/>
</dbReference>
<dbReference type="SUPFAM" id="SSF109604">
    <property type="entry name" value="HD-domain/PDEase-like"/>
    <property type="match status" value="1"/>
</dbReference>
<sequence>MAFESQRVPEGEARRSRRRGYPSYEEALRLLRSYVSDEKILKHSIACAETAFEMAETIHRRHPELPLDPEKVRVGGLLHDIGKARPGEHELNSVAILREEGIPELADIVLHSYPYEIFLCKGEERPEYLPRSLENKIVVYADFLRDQEARAVGMEERIAGIRARKRGETERMAALKLAEPRLLRLKDEIEALLS</sequence>
<evidence type="ECO:0000259" key="1">
    <source>
        <dbReference type="SMART" id="SM00471"/>
    </source>
</evidence>
<dbReference type="InterPro" id="IPR006674">
    <property type="entry name" value="HD_domain"/>
</dbReference>
<organism evidence="2">
    <name type="scientific">bioreactor metagenome</name>
    <dbReference type="NCBI Taxonomy" id="1076179"/>
    <lineage>
        <taxon>unclassified sequences</taxon>
        <taxon>metagenomes</taxon>
        <taxon>ecological metagenomes</taxon>
    </lineage>
</organism>
<protein>
    <recommendedName>
        <fullName evidence="1">HD/PDEase domain-containing protein</fullName>
    </recommendedName>
</protein>
<dbReference type="PANTHER" id="PTHR38659:SF2">
    <property type="entry name" value="HDIG DOMAIN PROTEIN"/>
    <property type="match status" value="1"/>
</dbReference>
<evidence type="ECO:0000313" key="2">
    <source>
        <dbReference type="EMBL" id="MPL59008.1"/>
    </source>
</evidence>
<accession>A0A644SWB6</accession>
<dbReference type="Pfam" id="PF01966">
    <property type="entry name" value="HD"/>
    <property type="match status" value="1"/>
</dbReference>
<gene>
    <name evidence="2" type="ORF">SDC9_04556</name>
</gene>
<dbReference type="AlphaFoldDB" id="A0A644SWB6"/>